<comment type="pathway">
    <text evidence="1">Cofactor biosynthesis; ubiquinone biosynthesis.</text>
</comment>
<dbReference type="InterPro" id="IPR003033">
    <property type="entry name" value="SCP2_sterol-bd_dom"/>
</dbReference>
<gene>
    <name evidence="1" type="primary">ubiJ</name>
    <name evidence="3" type="ORF">AYY17_18200</name>
</gene>
<reference evidence="3 4" key="1">
    <citation type="submission" date="2016-06" db="EMBL/GenBank/DDBJ databases">
        <authorList>
            <person name="Kjaerup R.B."/>
            <person name="Dalgaard T.S."/>
            <person name="Juul-Madsen H.R."/>
        </authorList>
    </citation>
    <scope>NUCLEOTIDE SEQUENCE [LARGE SCALE GENOMIC DNA]</scope>
    <source>
        <strain evidence="3 4">GCSL-Mp3</strain>
    </source>
</reference>
<dbReference type="AlphaFoldDB" id="A0A1B8HKC5"/>
<dbReference type="Proteomes" id="UP000092247">
    <property type="component" value="Unassembled WGS sequence"/>
</dbReference>
<feature type="domain" description="SCP2" evidence="2">
    <location>
        <begin position="30"/>
        <end position="128"/>
    </location>
</feature>
<comment type="caution">
    <text evidence="3">The sequence shown here is derived from an EMBL/GenBank/DDBJ whole genome shotgun (WGS) entry which is preliminary data.</text>
</comment>
<dbReference type="PANTHER" id="PTHR38693:SF1">
    <property type="entry name" value="UBIQUINONE BIOSYNTHESIS ACCESSORY FACTOR UBIJ"/>
    <property type="match status" value="1"/>
</dbReference>
<evidence type="ECO:0000313" key="4">
    <source>
        <dbReference type="Proteomes" id="UP000092247"/>
    </source>
</evidence>
<protein>
    <recommendedName>
        <fullName evidence="1">Ubiquinone biosynthesis accessory factor UbiJ</fullName>
    </recommendedName>
</protein>
<dbReference type="GO" id="GO:0006744">
    <property type="term" value="P:ubiquinone biosynthetic process"/>
    <property type="evidence" value="ECO:0007669"/>
    <property type="project" value="UniProtKB-UniRule"/>
</dbReference>
<comment type="function">
    <text evidence="1">Required for ubiquinone (coenzyme Q) biosynthesis. Binds hydrophobic ubiquinone biosynthetic intermediates via its SCP2 domain and is essential for the stability of the Ubi complex. May constitute a docking platform where Ubi enzymes assemble and access their SCP2-bound polyprenyl substrates.</text>
</comment>
<dbReference type="Pfam" id="PF02036">
    <property type="entry name" value="SCP2"/>
    <property type="match status" value="1"/>
</dbReference>
<dbReference type="EMBL" id="LZEX01000008">
    <property type="protein sequence ID" value="OBU09745.1"/>
    <property type="molecule type" value="Genomic_DNA"/>
</dbReference>
<name>A0A1B8HKC5_9GAMM</name>
<dbReference type="InterPro" id="IPR036527">
    <property type="entry name" value="SCP2_sterol-bd_dom_sf"/>
</dbReference>
<comment type="similarity">
    <text evidence="1">Belongs to the UbiJ family.</text>
</comment>
<dbReference type="GO" id="GO:0005737">
    <property type="term" value="C:cytoplasm"/>
    <property type="evidence" value="ECO:0007669"/>
    <property type="project" value="UniProtKB-SubCell"/>
</dbReference>
<accession>A0A1B8HKC5</accession>
<organism evidence="3 4">
    <name type="scientific">Morganella psychrotolerans</name>
    <dbReference type="NCBI Taxonomy" id="368603"/>
    <lineage>
        <taxon>Bacteria</taxon>
        <taxon>Pseudomonadati</taxon>
        <taxon>Pseudomonadota</taxon>
        <taxon>Gammaproteobacteria</taxon>
        <taxon>Enterobacterales</taxon>
        <taxon>Morganellaceae</taxon>
        <taxon>Morganella</taxon>
    </lineage>
</organism>
<keyword evidence="1" id="KW-0831">Ubiquinone biosynthesis</keyword>
<dbReference type="STRING" id="368603.AYY16_17725"/>
<dbReference type="HAMAP" id="MF_02215">
    <property type="entry name" value="UbiJ"/>
    <property type="match status" value="1"/>
</dbReference>
<dbReference type="SUPFAM" id="SSF55718">
    <property type="entry name" value="SCP-like"/>
    <property type="match status" value="1"/>
</dbReference>
<dbReference type="RefSeq" id="WP_067422638.1">
    <property type="nucleotide sequence ID" value="NZ_LZEX01000008.1"/>
</dbReference>
<proteinExistence type="inferred from homology"/>
<dbReference type="PANTHER" id="PTHR38693">
    <property type="entry name" value="UBIQUINONE BIOSYNTHESIS PROTEIN UBIJ"/>
    <property type="match status" value="1"/>
</dbReference>
<comment type="subcellular location">
    <subcellularLocation>
        <location evidence="1">Cytoplasm</location>
    </subcellularLocation>
</comment>
<dbReference type="UniPathway" id="UPA00232"/>
<dbReference type="InterPro" id="IPR038989">
    <property type="entry name" value="UbiJ"/>
</dbReference>
<evidence type="ECO:0000256" key="1">
    <source>
        <dbReference type="HAMAP-Rule" id="MF_02215"/>
    </source>
</evidence>
<evidence type="ECO:0000259" key="2">
    <source>
        <dbReference type="Pfam" id="PF02036"/>
    </source>
</evidence>
<keyword evidence="1" id="KW-0963">Cytoplasm</keyword>
<evidence type="ECO:0000313" key="3">
    <source>
        <dbReference type="EMBL" id="OBU09745.1"/>
    </source>
</evidence>
<dbReference type="Gene3D" id="3.30.1050.10">
    <property type="entry name" value="SCP2 sterol-binding domain"/>
    <property type="match status" value="1"/>
</dbReference>
<sequence>MTDPFAENAPSSVSPHALYPVIAGFLETVLNQLLYREAVLKPARVRLTGKTLALCLAEPEMQFTLIFSEKQLDVISRWEDSADCVLQTRFMTLLKLRDKQQLSALIRSGDITIDGDMQVIQHFSALLDMAEWDPAHYLAPYLGDVAAQTLTQIAVKGGQFIRSAVCRQKDYLSGAVTREWALAPSAPEAAHFCDEVSSAAQAAAELDVRLSRLEKRAGTGHETE</sequence>